<evidence type="ECO:0000256" key="1">
    <source>
        <dbReference type="SAM" id="MobiDB-lite"/>
    </source>
</evidence>
<feature type="compositionally biased region" description="Low complexity" evidence="1">
    <location>
        <begin position="80"/>
        <end position="92"/>
    </location>
</feature>
<protein>
    <submittedName>
        <fullName evidence="2">Putative starvation-inducible protein</fullName>
    </submittedName>
</protein>
<proteinExistence type="predicted"/>
<dbReference type="AlphaFoldDB" id="D2TVZ1"/>
<evidence type="ECO:0000313" key="2">
    <source>
        <dbReference type="EMBL" id="CBA71521.1"/>
    </source>
</evidence>
<name>D2TVZ1_9GAMM</name>
<accession>D2TVZ1</accession>
<feature type="region of interest" description="Disordered" evidence="1">
    <location>
        <begin position="63"/>
        <end position="93"/>
    </location>
</feature>
<dbReference type="EMBL" id="FN545154">
    <property type="protein sequence ID" value="CBA71521.1"/>
    <property type="molecule type" value="Genomic_DNA"/>
</dbReference>
<dbReference type="Pfam" id="PF07769">
    <property type="entry name" value="PsiF_repeat"/>
    <property type="match status" value="2"/>
</dbReference>
<sequence>MIYCYCCNDILQIRSSIMKLKILFITIIGVLLVNPVLAAEKTTKKTMSSQQIKMKDCNIQAKKKSLEGQKRKSFMQSCLSSKPSKKNNSQNEKMIKCNAEAGKIKFKEGERKIFMSKCLRD</sequence>
<gene>
    <name evidence="2" type="ORF">ARN_01980</name>
</gene>
<organism evidence="2">
    <name type="scientific">Arsenophonus nasoniae</name>
    <name type="common">son-killer infecting Nasonia vitripennis</name>
    <dbReference type="NCBI Taxonomy" id="638"/>
    <lineage>
        <taxon>Bacteria</taxon>
        <taxon>Pseudomonadati</taxon>
        <taxon>Pseudomonadota</taxon>
        <taxon>Gammaproteobacteria</taxon>
        <taxon>Enterobacterales</taxon>
        <taxon>Morganellaceae</taxon>
        <taxon>Arsenophonus</taxon>
    </lineage>
</organism>
<dbReference type="InterPro" id="IPR011690">
    <property type="entry name" value="P_starv_induced_PsiF"/>
</dbReference>
<reference evidence="2" key="1">
    <citation type="journal article" date="2010" name="Insect Mol. Biol.">
        <title>The draft genome sequence of Arsenophonus nasoniae, son-killer bacterium of Nasonia vitripennis, reveals genes associated with virulence and symbiosis.</title>
        <authorList>
            <person name="Wilkes T."/>
            <person name="Darby A.C."/>
            <person name="Choi J."/>
            <person name="Colborne J.K."/>
            <person name="Werren J.H."/>
            <person name="Hurst G.D.D."/>
        </authorList>
    </citation>
    <scope>NUCLEOTIDE SEQUENCE</scope>
</reference>